<gene>
    <name evidence="3" type="ORF">HX810_09675</name>
</gene>
<name>A0A7Y8GD13_9PSED</name>
<organism evidence="3 4">
    <name type="scientific">Pseudomonas salomonii</name>
    <dbReference type="NCBI Taxonomy" id="191391"/>
    <lineage>
        <taxon>Bacteria</taxon>
        <taxon>Pseudomonadati</taxon>
        <taxon>Pseudomonadota</taxon>
        <taxon>Gammaproteobacteria</taxon>
        <taxon>Pseudomonadales</taxon>
        <taxon>Pseudomonadaceae</taxon>
        <taxon>Pseudomonas</taxon>
    </lineage>
</organism>
<accession>A0A7Y8GD13</accession>
<evidence type="ECO:0000256" key="1">
    <source>
        <dbReference type="SAM" id="MobiDB-lite"/>
    </source>
</evidence>
<dbReference type="Pfam" id="PF10145">
    <property type="entry name" value="PhageMin_Tail"/>
    <property type="match status" value="1"/>
</dbReference>
<feature type="domain" description="Phage tail tape measure protein" evidence="2">
    <location>
        <begin position="171"/>
        <end position="373"/>
    </location>
</feature>
<dbReference type="InterPro" id="IPR010090">
    <property type="entry name" value="Phage_tape_meas"/>
</dbReference>
<dbReference type="NCBIfam" id="TIGR01760">
    <property type="entry name" value="tape_meas_TP901"/>
    <property type="match status" value="1"/>
</dbReference>
<feature type="compositionally biased region" description="Basic residues" evidence="1">
    <location>
        <begin position="565"/>
        <end position="574"/>
    </location>
</feature>
<dbReference type="RefSeq" id="WP_177024001.1">
    <property type="nucleotide sequence ID" value="NZ_JACAQV010000010.1"/>
</dbReference>
<dbReference type="Proteomes" id="UP000561369">
    <property type="component" value="Unassembled WGS sequence"/>
</dbReference>
<proteinExistence type="predicted"/>
<feature type="region of interest" description="Disordered" evidence="1">
    <location>
        <begin position="772"/>
        <end position="832"/>
    </location>
</feature>
<protein>
    <submittedName>
        <fullName evidence="3">Phage tail tape measure protein</fullName>
    </submittedName>
</protein>
<dbReference type="AlphaFoldDB" id="A0A7Y8GD13"/>
<dbReference type="PANTHER" id="PTHR21525:SF9">
    <property type="entry name" value="CHANNEL_COLICIN DOMAIN-CONTAINING PROTEIN"/>
    <property type="match status" value="1"/>
</dbReference>
<feature type="compositionally biased region" description="Low complexity" evidence="1">
    <location>
        <begin position="575"/>
        <end position="593"/>
    </location>
</feature>
<reference evidence="3 4" key="1">
    <citation type="submission" date="2020-04" db="EMBL/GenBank/DDBJ databases">
        <title>Molecular characterization of pseudomonads from Agaricus bisporus reveal novel blotch 2 pathogens in Western Europe.</title>
        <authorList>
            <person name="Taparia T."/>
            <person name="Krijger M."/>
            <person name="Haynes E."/>
            <person name="Elpinstone J.G."/>
            <person name="Noble R."/>
            <person name="Van Der Wolf J."/>
        </authorList>
    </citation>
    <scope>NUCLEOTIDE SEQUENCE [LARGE SCALE GENOMIC DNA]</scope>
    <source>
        <strain evidence="3 4">IPO3765</strain>
    </source>
</reference>
<evidence type="ECO:0000313" key="3">
    <source>
        <dbReference type="EMBL" id="NWF07931.1"/>
    </source>
</evidence>
<dbReference type="PANTHER" id="PTHR21525">
    <property type="entry name" value="MOTILE SPERM PROTEIN"/>
    <property type="match status" value="1"/>
</dbReference>
<dbReference type="EMBL" id="JACAQV010000010">
    <property type="protein sequence ID" value="NWF07931.1"/>
    <property type="molecule type" value="Genomic_DNA"/>
</dbReference>
<feature type="region of interest" description="Disordered" evidence="1">
    <location>
        <begin position="548"/>
        <end position="593"/>
    </location>
</feature>
<comment type="caution">
    <text evidence="3">The sequence shown here is derived from an EMBL/GenBank/DDBJ whole genome shotgun (WGS) entry which is preliminary data.</text>
</comment>
<feature type="region of interest" description="Disordered" evidence="1">
    <location>
        <begin position="603"/>
        <end position="622"/>
    </location>
</feature>
<sequence>MASKLALGIVIGGAVSSTVGSAFKDVESRIKRLEAAGAKARVLQNTIGDTIRLREEWRKAHLAGEEGARGLLTKLDANLASLKKQGIEVGRLEKAYQTLGRTARNAELKALGHQQIKAGREGIKSTVGQAVAYTAAVAVPTKVSADFGAIIRDIAIKAGIANAPQEAQMSKTILQTSRDSGMGRNEVAEVVNSLVGAGMDLAEALSYAPTAAKFVVGQGAGAEDTAKMINALGQNAKISDPKVMQQALEAIAYQGQAGSFEASDMARWAPEMLAGMGKLGITGMDAVTQLGAMLQVQMKTAGGADEAANNLKNWMEKIGARDTVTAYKKAGIDYQGSMQTGLQKGMSTLEASLALAQRYVAATDPAKAKAMAEATAKINKETDPVKAKAMINSLEQALRTGDIFADMQVKAALTAYTQNKELYEQLKKDSKSATGILDKNLTERREASAQKWAEMAQSMDDSMRMIGDAIRPMTDSVADGLAWVGRGLSSLGDESPKVVSSIAAISAGLIAFRGVASTVKIGRGLLNIARGGLRGGDPNIPQRVIVTNMPVGGLDGPGMDSVDGKRRKKSKRGKSGTPGTASPSPSPSAAAKAAAAAPAAALGTARAVPRGPRGEMNTGGMNTGGMVKGTAVFAAVDSLLMAKDTYDNAKTRDEMAEGYGEAAGNLAGTLAGAAAGAAIGSMVPVIGTVVGGLIGAYLGSTGGQALGGYAGKKVFGSDPASKVMPAAGPLMMTDAGKNIPPVLGDIAESFKATPKVAAPAPLMLLRQPVSSATAPGPALRAQPVTSETSNAAPGPTPVLRAEPVRGAVPDKSPAPLQAVPGRTVTPGQPLPPVVRAVTPLEPLRVNPDRNVAPPAPLQSAQERAVTAVQLLSPVPPALASVTPLRDASKRDAVPVQPLAPIVRVTPPVAPVGAPDRARNGPLLFPVPMVVPGRGRDDVKSSPALLPDRALDGSGVTRNAPGAEVGDLVRALAQAPAAKPGQVMAKLPAPAKPERAKLEQVVHVSAPFTLTVKGDVKDAQQLAREIEPYLQQHRQEISRQLSSASLFDEPHVG</sequence>
<evidence type="ECO:0000259" key="2">
    <source>
        <dbReference type="Pfam" id="PF10145"/>
    </source>
</evidence>
<evidence type="ECO:0000313" key="4">
    <source>
        <dbReference type="Proteomes" id="UP000561369"/>
    </source>
</evidence>